<keyword evidence="2" id="KW-1185">Reference proteome</keyword>
<organism evidence="1 2">
    <name type="scientific">Eggerthella sinensis</name>
    <dbReference type="NCBI Taxonomy" id="242230"/>
    <lineage>
        <taxon>Bacteria</taxon>
        <taxon>Bacillati</taxon>
        <taxon>Actinomycetota</taxon>
        <taxon>Coriobacteriia</taxon>
        <taxon>Eggerthellales</taxon>
        <taxon>Eggerthellaceae</taxon>
        <taxon>Eggerthella</taxon>
    </lineage>
</organism>
<dbReference type="InterPro" id="IPR024523">
    <property type="entry name" value="DUF3793"/>
</dbReference>
<dbReference type="EMBL" id="PPTT01000023">
    <property type="protein sequence ID" value="RDB67610.1"/>
    <property type="molecule type" value="Genomic_DNA"/>
</dbReference>
<proteinExistence type="predicted"/>
<name>A0ABX9HHL3_9ACTN</name>
<sequence>METTEDVASCEAFERKLVHHCTPTLAALKPANLFTCRSSDAPASGRAANRPAATGLRDDELSRALRACRAKLAPCGVRIEVLARRTSGVLVYVYRPALLKPIIEQEPVASFLAREGYDPASLSACIERLHRRICGTDVQSQLTGGCSFPHEIGLFLGYPFDDVMGFIENRGENFLCSGCWKVYAKERDALACFCSYKDCTALYENLFAEGVSLECLASVDEDFPAAEAFRPAS</sequence>
<dbReference type="Proteomes" id="UP000253817">
    <property type="component" value="Unassembled WGS sequence"/>
</dbReference>
<gene>
    <name evidence="1" type="ORF">C1876_12495</name>
</gene>
<comment type="caution">
    <text evidence="1">The sequence shown here is derived from an EMBL/GenBank/DDBJ whole genome shotgun (WGS) entry which is preliminary data.</text>
</comment>
<protein>
    <submittedName>
        <fullName evidence="1">DUF3793 domain-containing protein</fullName>
    </submittedName>
</protein>
<dbReference type="Pfam" id="PF12672">
    <property type="entry name" value="DUF3793"/>
    <property type="match status" value="1"/>
</dbReference>
<evidence type="ECO:0000313" key="2">
    <source>
        <dbReference type="Proteomes" id="UP000253817"/>
    </source>
</evidence>
<accession>A0ABX9HHL3</accession>
<reference evidence="1 2" key="1">
    <citation type="journal article" date="2018" name="Elife">
        <title>Discovery and characterization of a prevalent human gut bacterial enzyme sufficient for the inactivation of a family of plant toxins.</title>
        <authorList>
            <person name="Koppel N."/>
            <person name="Bisanz J.E."/>
            <person name="Pandelia M.E."/>
            <person name="Turnbaugh P.J."/>
            <person name="Balskus E.P."/>
        </authorList>
    </citation>
    <scope>NUCLEOTIDE SEQUENCE [LARGE SCALE GENOMIC DNA]</scope>
    <source>
        <strain evidence="1 2">DSM 16107</strain>
    </source>
</reference>
<dbReference type="RefSeq" id="WP_114547051.1">
    <property type="nucleotide sequence ID" value="NZ_CALJMG010000067.1"/>
</dbReference>
<evidence type="ECO:0000313" key="1">
    <source>
        <dbReference type="EMBL" id="RDB67610.1"/>
    </source>
</evidence>